<gene>
    <name evidence="2" type="ORF">HAX54_023098</name>
</gene>
<reference evidence="2 3" key="1">
    <citation type="journal article" date="2021" name="BMC Genomics">
        <title>Datura genome reveals duplications of psychoactive alkaloid biosynthetic genes and high mutation rate following tissue culture.</title>
        <authorList>
            <person name="Rajewski A."/>
            <person name="Carter-House D."/>
            <person name="Stajich J."/>
            <person name="Litt A."/>
        </authorList>
    </citation>
    <scope>NUCLEOTIDE SEQUENCE [LARGE SCALE GENOMIC DNA]</scope>
    <source>
        <strain evidence="2">AR-01</strain>
    </source>
</reference>
<name>A0ABS8UVM1_DATST</name>
<evidence type="ECO:0000313" key="3">
    <source>
        <dbReference type="Proteomes" id="UP000823775"/>
    </source>
</evidence>
<organism evidence="2 3">
    <name type="scientific">Datura stramonium</name>
    <name type="common">Jimsonweed</name>
    <name type="synonym">Common thornapple</name>
    <dbReference type="NCBI Taxonomy" id="4076"/>
    <lineage>
        <taxon>Eukaryota</taxon>
        <taxon>Viridiplantae</taxon>
        <taxon>Streptophyta</taxon>
        <taxon>Embryophyta</taxon>
        <taxon>Tracheophyta</taxon>
        <taxon>Spermatophyta</taxon>
        <taxon>Magnoliopsida</taxon>
        <taxon>eudicotyledons</taxon>
        <taxon>Gunneridae</taxon>
        <taxon>Pentapetalae</taxon>
        <taxon>asterids</taxon>
        <taxon>lamiids</taxon>
        <taxon>Solanales</taxon>
        <taxon>Solanaceae</taxon>
        <taxon>Solanoideae</taxon>
        <taxon>Datureae</taxon>
        <taxon>Datura</taxon>
    </lineage>
</organism>
<dbReference type="EMBL" id="JACEIK010002799">
    <property type="protein sequence ID" value="MCD9638923.1"/>
    <property type="molecule type" value="Genomic_DNA"/>
</dbReference>
<feature type="region of interest" description="Disordered" evidence="1">
    <location>
        <begin position="64"/>
        <end position="101"/>
    </location>
</feature>
<feature type="compositionally biased region" description="Polar residues" evidence="1">
    <location>
        <begin position="80"/>
        <end position="101"/>
    </location>
</feature>
<evidence type="ECO:0000256" key="1">
    <source>
        <dbReference type="SAM" id="MobiDB-lite"/>
    </source>
</evidence>
<accession>A0ABS8UVM1</accession>
<feature type="compositionally biased region" description="Basic and acidic residues" evidence="1">
    <location>
        <begin position="64"/>
        <end position="77"/>
    </location>
</feature>
<evidence type="ECO:0000313" key="2">
    <source>
        <dbReference type="EMBL" id="MCD9638923.1"/>
    </source>
</evidence>
<protein>
    <submittedName>
        <fullName evidence="2">Uncharacterized protein</fullName>
    </submittedName>
</protein>
<proteinExistence type="predicted"/>
<sequence>MRDCVGGASSNSAPRADEHMTGGTLSLESQTLLITPLATEAIPPDIISTPVTNGASVEVLRSSRDLASDNNSERARQPCDGSSSLAPSLRSRTAKSGITDK</sequence>
<dbReference type="Proteomes" id="UP000823775">
    <property type="component" value="Unassembled WGS sequence"/>
</dbReference>
<feature type="region of interest" description="Disordered" evidence="1">
    <location>
        <begin position="1"/>
        <end position="24"/>
    </location>
</feature>
<keyword evidence="3" id="KW-1185">Reference proteome</keyword>
<comment type="caution">
    <text evidence="2">The sequence shown here is derived from an EMBL/GenBank/DDBJ whole genome shotgun (WGS) entry which is preliminary data.</text>
</comment>